<feature type="transmembrane region" description="Helical" evidence="6">
    <location>
        <begin position="645"/>
        <end position="663"/>
    </location>
</feature>
<name>A0ABX1PJ87_9RHOO</name>
<dbReference type="RefSeq" id="WP_169118008.1">
    <property type="nucleotide sequence ID" value="NZ_WTVG02000037.1"/>
</dbReference>
<dbReference type="PROSITE" id="PS50156">
    <property type="entry name" value="SSD"/>
    <property type="match status" value="1"/>
</dbReference>
<dbReference type="InterPro" id="IPR004869">
    <property type="entry name" value="MMPL_dom"/>
</dbReference>
<evidence type="ECO:0000256" key="5">
    <source>
        <dbReference type="ARBA" id="ARBA00023136"/>
    </source>
</evidence>
<accession>A0ABX1PJ87</accession>
<comment type="subcellular location">
    <subcellularLocation>
        <location evidence="1">Cell membrane</location>
        <topology evidence="1">Multi-pass membrane protein</topology>
    </subcellularLocation>
</comment>
<dbReference type="Gene3D" id="1.20.1640.10">
    <property type="entry name" value="Multidrug efflux transporter AcrB transmembrane domain"/>
    <property type="match status" value="2"/>
</dbReference>
<feature type="transmembrane region" description="Helical" evidence="6">
    <location>
        <begin position="621"/>
        <end position="639"/>
    </location>
</feature>
<feature type="transmembrane region" description="Helical" evidence="6">
    <location>
        <begin position="356"/>
        <end position="380"/>
    </location>
</feature>
<feature type="transmembrane region" description="Helical" evidence="6">
    <location>
        <begin position="749"/>
        <end position="772"/>
    </location>
</feature>
<feature type="transmembrane region" description="Helical" evidence="6">
    <location>
        <begin position="675"/>
        <end position="693"/>
    </location>
</feature>
<dbReference type="SUPFAM" id="SSF82866">
    <property type="entry name" value="Multidrug efflux transporter AcrB transmembrane domain"/>
    <property type="match status" value="2"/>
</dbReference>
<evidence type="ECO:0000259" key="7">
    <source>
        <dbReference type="PROSITE" id="PS50156"/>
    </source>
</evidence>
<keyword evidence="4 6" id="KW-1133">Transmembrane helix</keyword>
<organism evidence="8 9">
    <name type="scientific">Aromatoleum anaerobium</name>
    <dbReference type="NCBI Taxonomy" id="182180"/>
    <lineage>
        <taxon>Bacteria</taxon>
        <taxon>Pseudomonadati</taxon>
        <taxon>Pseudomonadota</taxon>
        <taxon>Betaproteobacteria</taxon>
        <taxon>Rhodocyclales</taxon>
        <taxon>Rhodocyclaceae</taxon>
        <taxon>Aromatoleum</taxon>
    </lineage>
</organism>
<reference evidence="8" key="1">
    <citation type="submission" date="2019-12" db="EMBL/GenBank/DDBJ databases">
        <title>Comparative genomics gives insights into the taxonomy of the Azoarcus-Aromatoleum group and reveals separate origins of nif in the plant-associated Azoarcus and non-plant-associated Aromatoleum sub-groups.</title>
        <authorList>
            <person name="Lafos M."/>
            <person name="Maluk M."/>
            <person name="Batista M."/>
            <person name="Junghare M."/>
            <person name="Carmona M."/>
            <person name="Faoro H."/>
            <person name="Cruz L.M."/>
            <person name="Battistoni F."/>
            <person name="De Souza E."/>
            <person name="Pedrosa F."/>
            <person name="Chen W.-M."/>
            <person name="Poole P.S."/>
            <person name="Dixon R.A."/>
            <person name="James E.K."/>
        </authorList>
    </citation>
    <scope>NUCLEOTIDE SEQUENCE</scope>
    <source>
        <strain evidence="8">LuFRes1</strain>
    </source>
</reference>
<dbReference type="InterPro" id="IPR050545">
    <property type="entry name" value="Mycobact_MmpL"/>
</dbReference>
<feature type="transmembrane region" description="Helical" evidence="6">
    <location>
        <begin position="713"/>
        <end position="737"/>
    </location>
</feature>
<evidence type="ECO:0000256" key="6">
    <source>
        <dbReference type="SAM" id="Phobius"/>
    </source>
</evidence>
<feature type="transmembrane region" description="Helical" evidence="6">
    <location>
        <begin position="254"/>
        <end position="277"/>
    </location>
</feature>
<evidence type="ECO:0000313" key="9">
    <source>
        <dbReference type="Proteomes" id="UP000615989"/>
    </source>
</evidence>
<proteinExistence type="predicted"/>
<dbReference type="PANTHER" id="PTHR33406">
    <property type="entry name" value="MEMBRANE PROTEIN MJ1562-RELATED"/>
    <property type="match status" value="1"/>
</dbReference>
<keyword evidence="2" id="KW-1003">Cell membrane</keyword>
<comment type="caution">
    <text evidence="8">The sequence shown here is derived from an EMBL/GenBank/DDBJ whole genome shotgun (WGS) entry which is preliminary data.</text>
</comment>
<sequence length="808" mass="88398">MRHRFTHAVHQLENIVFRFPRAILTAIFLVTVFFALKVPGLQIYTAFEDLLPQNHPYIQLHNEIRGSFGGASQIVVALEVEDGTIFTNETLSRLHRLTQAVDNLSSVNHNQVSSLAHRTVRKIWLTESGEMISRLYYDPTQPKLGIEELEALKNDVMANSRVYGLLVSPDLKSALIKAQLNEADDIDYGKTFAELQAVRAAEATDGVRIHATGNPVLIGWVYTYLPQIVQIFLYTLALMVALLVMYFRRLYGVLLPLLGIVVSSIWGLGFISLMGWNLDPLNLVIPFLIAARAMSHSIQLVERYYFELGRTNSSRQAARNAFDDLFRPGSLAIAVDATGILVLALGAAPINTKMGYYAGFWAFTVVFTVLLVVPLLLLVLPQPRVRAERSSILRKLVVRVFGVVGHRSGSIAVLAGAAVLVTTGAWLSLGVQIGEAEPGSPLLYPQHDYNVSSRAINHSFPGSEELYVVARTADKGGLKNPEVLRAIESFQKAMLNDPNVGGTKALPGLIRSVNGLIHNTDPRWNQIPSDPNEIGGLMFTFMAASPIPGALNEYTNTDENLANVVFFYKDHQAQTIDRAIALAKEGIAAPASKAPGLSIELAGGMIGVNAAINDAVRHDNFLIVPLVLALSFAFVWAFYGSLHAGWLMVLPMLFATVMTYAYMSVQRIGMNVNTVPVIAVGIGVGIDYAIYIMNRIREEMAALQDLRQAVLKAIATTGFAVSFTATTLIAGVVMWILLSDLRFQSDAALLLSLMLILNVVAAMLLVPAWVMIFKPRFITAVYLDEDQVLQVREPEPQGPGGVAVVQAA</sequence>
<evidence type="ECO:0000313" key="8">
    <source>
        <dbReference type="EMBL" id="NMG24610.1"/>
    </source>
</evidence>
<feature type="transmembrane region" description="Helical" evidence="6">
    <location>
        <begin position="21"/>
        <end position="44"/>
    </location>
</feature>
<evidence type="ECO:0000256" key="3">
    <source>
        <dbReference type="ARBA" id="ARBA00022692"/>
    </source>
</evidence>
<protein>
    <submittedName>
        <fullName evidence="8">MMPL family transporter</fullName>
    </submittedName>
</protein>
<feature type="transmembrane region" description="Helical" evidence="6">
    <location>
        <begin position="325"/>
        <end position="350"/>
    </location>
</feature>
<dbReference type="EMBL" id="WTVG01000016">
    <property type="protein sequence ID" value="NMG24610.1"/>
    <property type="molecule type" value="Genomic_DNA"/>
</dbReference>
<gene>
    <name evidence="8" type="ORF">GO606_07685</name>
</gene>
<feature type="transmembrane region" description="Helical" evidence="6">
    <location>
        <begin position="283"/>
        <end position="305"/>
    </location>
</feature>
<feature type="domain" description="SSD" evidence="7">
    <location>
        <begin position="644"/>
        <end position="772"/>
    </location>
</feature>
<keyword evidence="9" id="KW-1185">Reference proteome</keyword>
<evidence type="ECO:0000256" key="4">
    <source>
        <dbReference type="ARBA" id="ARBA00022989"/>
    </source>
</evidence>
<dbReference type="PANTHER" id="PTHR33406:SF10">
    <property type="entry name" value="SSD DOMAIN-CONTAINING PROTEIN"/>
    <property type="match status" value="1"/>
</dbReference>
<evidence type="ECO:0000256" key="1">
    <source>
        <dbReference type="ARBA" id="ARBA00004651"/>
    </source>
</evidence>
<dbReference type="InterPro" id="IPR000731">
    <property type="entry name" value="SSD"/>
</dbReference>
<dbReference type="Proteomes" id="UP000615989">
    <property type="component" value="Unassembled WGS sequence"/>
</dbReference>
<keyword evidence="5 6" id="KW-0472">Membrane</keyword>
<evidence type="ECO:0000256" key="2">
    <source>
        <dbReference type="ARBA" id="ARBA00022475"/>
    </source>
</evidence>
<keyword evidence="3 6" id="KW-0812">Transmembrane</keyword>
<feature type="transmembrane region" description="Helical" evidence="6">
    <location>
        <begin position="224"/>
        <end position="247"/>
    </location>
</feature>
<dbReference type="Pfam" id="PF03176">
    <property type="entry name" value="MMPL"/>
    <property type="match status" value="2"/>
</dbReference>